<name>A0AAP2UHX0_9FIRM</name>
<evidence type="ECO:0000313" key="2">
    <source>
        <dbReference type="EMBL" id="MCQ5063223.1"/>
    </source>
</evidence>
<comment type="caution">
    <text evidence="2">The sequence shown here is derived from an EMBL/GenBank/DDBJ whole genome shotgun (WGS) entry which is preliminary data.</text>
</comment>
<dbReference type="Pfam" id="PF07907">
    <property type="entry name" value="YibE_F"/>
    <property type="match status" value="1"/>
</dbReference>
<feature type="transmembrane region" description="Helical" evidence="1">
    <location>
        <begin position="255"/>
        <end position="280"/>
    </location>
</feature>
<proteinExistence type="predicted"/>
<dbReference type="PANTHER" id="PTHR41771">
    <property type="entry name" value="MEMBRANE PROTEIN-RELATED"/>
    <property type="match status" value="1"/>
</dbReference>
<dbReference type="AlphaFoldDB" id="A0AAP2UHX0"/>
<protein>
    <submittedName>
        <fullName evidence="2">YibE/F family protein</fullName>
    </submittedName>
</protein>
<dbReference type="Proteomes" id="UP001204814">
    <property type="component" value="Unassembled WGS sequence"/>
</dbReference>
<feature type="transmembrane region" description="Helical" evidence="1">
    <location>
        <begin position="127"/>
        <end position="145"/>
    </location>
</feature>
<feature type="transmembrane region" description="Helical" evidence="1">
    <location>
        <begin position="152"/>
        <end position="168"/>
    </location>
</feature>
<dbReference type="InterPro" id="IPR012507">
    <property type="entry name" value="YibE_F"/>
</dbReference>
<dbReference type="EMBL" id="JANGBO010000035">
    <property type="protein sequence ID" value="MCQ5063223.1"/>
    <property type="molecule type" value="Genomic_DNA"/>
</dbReference>
<reference evidence="2" key="1">
    <citation type="submission" date="2022-06" db="EMBL/GenBank/DDBJ databases">
        <title>Isolation of gut microbiota from human fecal samples.</title>
        <authorList>
            <person name="Pamer E.G."/>
            <person name="Barat B."/>
            <person name="Waligurski E."/>
            <person name="Medina S."/>
            <person name="Paddock L."/>
            <person name="Mostad J."/>
        </authorList>
    </citation>
    <scope>NUCLEOTIDE SEQUENCE</scope>
    <source>
        <strain evidence="2">DFI.6.24</strain>
    </source>
</reference>
<keyword evidence="1" id="KW-0812">Transmembrane</keyword>
<feature type="transmembrane region" description="Helical" evidence="1">
    <location>
        <begin position="174"/>
        <end position="196"/>
    </location>
</feature>
<feature type="transmembrane region" description="Helical" evidence="1">
    <location>
        <begin position="348"/>
        <end position="373"/>
    </location>
</feature>
<organism evidence="2 3">
    <name type="scientific">Faecalibacillus intestinalis</name>
    <dbReference type="NCBI Taxonomy" id="1982626"/>
    <lineage>
        <taxon>Bacteria</taxon>
        <taxon>Bacillati</taxon>
        <taxon>Bacillota</taxon>
        <taxon>Erysipelotrichia</taxon>
        <taxon>Erysipelotrichales</taxon>
        <taxon>Coprobacillaceae</taxon>
        <taxon>Faecalibacillus</taxon>
    </lineage>
</organism>
<dbReference type="RefSeq" id="WP_227352331.1">
    <property type="nucleotide sequence ID" value="NZ_JAJDKX010000063.1"/>
</dbReference>
<accession>A0AAP2UHX0</accession>
<feature type="transmembrane region" description="Helical" evidence="1">
    <location>
        <begin position="9"/>
        <end position="28"/>
    </location>
</feature>
<keyword evidence="1" id="KW-1133">Transmembrane helix</keyword>
<evidence type="ECO:0000313" key="3">
    <source>
        <dbReference type="Proteomes" id="UP001204814"/>
    </source>
</evidence>
<evidence type="ECO:0000256" key="1">
    <source>
        <dbReference type="SAM" id="Phobius"/>
    </source>
</evidence>
<sequence length="381" mass="41633">MKKKVRDNIVVITLISLTLIFTLCFQAFGMKEYSRYSTDTLHYERGKVVEVSEQEIEYDEGLGIYLGKQILQVEMLEGEEKGEVIEVTNYLTNTHSVYAKINTTLIINADRPEVSDSYYTVYNYDRTLPTLSSVVIMMLAIFAIGGGKGIKAIAGLGYSMFLIIYLVLPAVFSGYSPICMSILCAALSTAVTLLLLNGQSKKTSAAILSTMAGLLCALILFMIMSSLLHINGSSASEAEGLILIQQSTGLKIKDVLFAGVLISSLGAIMDVGMSIVSSLYEVYYHNPHLTEKDLFKSGIEIGKDMIGTMTNTLILAFTGSAFVTLLVFISYQVQFNQLFNSNYLAIEIAQGICGTFGIVLTVPAASLITSIFLTRKTLKKN</sequence>
<dbReference type="PANTHER" id="PTHR41771:SF1">
    <property type="entry name" value="MEMBRANE PROTEIN"/>
    <property type="match status" value="1"/>
</dbReference>
<feature type="transmembrane region" description="Helical" evidence="1">
    <location>
        <begin position="313"/>
        <end position="333"/>
    </location>
</feature>
<keyword evidence="1" id="KW-0472">Membrane</keyword>
<gene>
    <name evidence="2" type="ORF">NE542_15525</name>
</gene>
<feature type="transmembrane region" description="Helical" evidence="1">
    <location>
        <begin position="208"/>
        <end position="230"/>
    </location>
</feature>